<protein>
    <submittedName>
        <fullName evidence="2">TlpA family protein disulfide reductase</fullName>
    </submittedName>
</protein>
<evidence type="ECO:0000313" key="2">
    <source>
        <dbReference type="EMBL" id="RVT52468.1"/>
    </source>
</evidence>
<sequence length="178" mass="19122">MTTFDRRACLHAAGALGLTAWAGLPLHAQTPPASESKAPPLPALGSPLLVPETPLLDGGRFDPAGAEGQVLVLYWWASWCPFCAVVSPLMDKLWRAQAPRGLRFLGLSIDKKPQDAVAYLARRGYGFPSAWVSPELTKALPKPKGLPVTLVRGRDGKLVMAEAGQLFPEDVADIARFL</sequence>
<dbReference type="AlphaFoldDB" id="A0A3S2TN43"/>
<dbReference type="InterPro" id="IPR050553">
    <property type="entry name" value="Thioredoxin_ResA/DsbE_sf"/>
</dbReference>
<reference evidence="2 3" key="1">
    <citation type="submission" date="2019-01" db="EMBL/GenBank/DDBJ databases">
        <authorList>
            <person name="Chen W.-M."/>
        </authorList>
    </citation>
    <scope>NUCLEOTIDE SEQUENCE [LARGE SCALE GENOMIC DNA]</scope>
    <source>
        <strain evidence="2 3">ICH-3</strain>
    </source>
</reference>
<organism evidence="2 3">
    <name type="scientific">Rubrivivax albus</name>
    <dbReference type="NCBI Taxonomy" id="2499835"/>
    <lineage>
        <taxon>Bacteria</taxon>
        <taxon>Pseudomonadati</taxon>
        <taxon>Pseudomonadota</taxon>
        <taxon>Betaproteobacteria</taxon>
        <taxon>Burkholderiales</taxon>
        <taxon>Sphaerotilaceae</taxon>
        <taxon>Rubrivivax</taxon>
    </lineage>
</organism>
<dbReference type="PANTHER" id="PTHR42852:SF17">
    <property type="entry name" value="THIOREDOXIN-LIKE PROTEIN HI_1115"/>
    <property type="match status" value="1"/>
</dbReference>
<proteinExistence type="predicted"/>
<name>A0A3S2TN43_9BURK</name>
<dbReference type="GO" id="GO:0016209">
    <property type="term" value="F:antioxidant activity"/>
    <property type="evidence" value="ECO:0007669"/>
    <property type="project" value="InterPro"/>
</dbReference>
<dbReference type="RefSeq" id="WP_128197830.1">
    <property type="nucleotide sequence ID" value="NZ_SACT01000002.1"/>
</dbReference>
<keyword evidence="3" id="KW-1185">Reference proteome</keyword>
<comment type="caution">
    <text evidence="2">The sequence shown here is derived from an EMBL/GenBank/DDBJ whole genome shotgun (WGS) entry which is preliminary data.</text>
</comment>
<dbReference type="InterPro" id="IPR036249">
    <property type="entry name" value="Thioredoxin-like_sf"/>
</dbReference>
<evidence type="ECO:0000313" key="3">
    <source>
        <dbReference type="Proteomes" id="UP000288178"/>
    </source>
</evidence>
<dbReference type="PROSITE" id="PS51352">
    <property type="entry name" value="THIOREDOXIN_2"/>
    <property type="match status" value="1"/>
</dbReference>
<dbReference type="OrthoDB" id="9811352at2"/>
<evidence type="ECO:0000259" key="1">
    <source>
        <dbReference type="PROSITE" id="PS51352"/>
    </source>
</evidence>
<dbReference type="Proteomes" id="UP000288178">
    <property type="component" value="Unassembled WGS sequence"/>
</dbReference>
<dbReference type="EMBL" id="SACT01000002">
    <property type="protein sequence ID" value="RVT52468.1"/>
    <property type="molecule type" value="Genomic_DNA"/>
</dbReference>
<dbReference type="CDD" id="cd02966">
    <property type="entry name" value="TlpA_like_family"/>
    <property type="match status" value="1"/>
</dbReference>
<dbReference type="InterPro" id="IPR013766">
    <property type="entry name" value="Thioredoxin_domain"/>
</dbReference>
<dbReference type="SUPFAM" id="SSF52833">
    <property type="entry name" value="Thioredoxin-like"/>
    <property type="match status" value="1"/>
</dbReference>
<dbReference type="Gene3D" id="3.40.30.10">
    <property type="entry name" value="Glutaredoxin"/>
    <property type="match status" value="1"/>
</dbReference>
<dbReference type="GO" id="GO:0016491">
    <property type="term" value="F:oxidoreductase activity"/>
    <property type="evidence" value="ECO:0007669"/>
    <property type="project" value="InterPro"/>
</dbReference>
<dbReference type="Pfam" id="PF00578">
    <property type="entry name" value="AhpC-TSA"/>
    <property type="match status" value="1"/>
</dbReference>
<dbReference type="PANTHER" id="PTHR42852">
    <property type="entry name" value="THIOL:DISULFIDE INTERCHANGE PROTEIN DSBE"/>
    <property type="match status" value="1"/>
</dbReference>
<gene>
    <name evidence="2" type="ORF">ENE75_08520</name>
</gene>
<feature type="domain" description="Thioredoxin" evidence="1">
    <location>
        <begin position="42"/>
        <end position="178"/>
    </location>
</feature>
<accession>A0A3S2TN43</accession>
<dbReference type="InterPro" id="IPR000866">
    <property type="entry name" value="AhpC/TSA"/>
</dbReference>